<dbReference type="EMBL" id="CACVKT020008836">
    <property type="protein sequence ID" value="CAC5417973.1"/>
    <property type="molecule type" value="Genomic_DNA"/>
</dbReference>
<keyword evidence="12" id="KW-1185">Reference proteome</keyword>
<keyword evidence="4" id="KW-0548">Nucleotidyltransferase</keyword>
<dbReference type="AlphaFoldDB" id="A0A6J8EDE9"/>
<keyword evidence="3" id="KW-0808">Transferase</keyword>
<dbReference type="SMART" id="SM01265">
    <property type="entry name" value="Mab-21"/>
    <property type="match status" value="1"/>
</dbReference>
<dbReference type="InterPro" id="IPR013087">
    <property type="entry name" value="Znf_C2H2_type"/>
</dbReference>
<keyword evidence="9" id="KW-0862">Zinc</keyword>
<evidence type="ECO:0000256" key="9">
    <source>
        <dbReference type="PROSITE-ProRule" id="PRU00042"/>
    </source>
</evidence>
<keyword evidence="5" id="KW-0479">Metal-binding</keyword>
<dbReference type="Pfam" id="PF20266">
    <property type="entry name" value="Mab-21_C"/>
    <property type="match status" value="1"/>
</dbReference>
<evidence type="ECO:0000256" key="4">
    <source>
        <dbReference type="ARBA" id="ARBA00022695"/>
    </source>
</evidence>
<sequence length="509" mass="58222">MACTFCGENRFRSAAQQTCHIAMNHGTHSCGCGYKFTSEEELKSHETTMKKNMKENPCSSCCRSFETNGALTDHKRAKLHDYTKPPNQCDCGKRCKSADGLAQHIRAKQENLNITDAKYKSKGEYYDHFYKTNVMVSKEDRKESVGKCRDTLNKIMDHVRKQEDGKIYSTDIRKAGSHATRTKVKKADEFDVNISLTLPVADVKTKGTVNYIYKDNLNPRDPKSASPENLNVKREMTAVPKGRQHHIPIGYAAVKAKENEKIASKVTHNGDIIPRKVQEDLYSKMNTAIKDLDLKGVHISRNSHGPALTLTKTGSKGKHDINIDVTTTIGDKHIPVGVYGWPRPDTSKVLPQDTIDRIKNVGTHMVPKGGEFWNVSHSKAEKELMKGLDMGNQCRRQCYKMLKADVQTWKSRSTDNYPGISSHLLKHSMFWMNERHKPDNKDYWNQKNIHNCYTDYLYTFKSHLNQCKLPDYFHPMNNMLGKKDKEMCHRLAGCVEERRNELLHMKLLK</sequence>
<dbReference type="Gene3D" id="1.10.1410.40">
    <property type="match status" value="1"/>
</dbReference>
<evidence type="ECO:0000313" key="12">
    <source>
        <dbReference type="Proteomes" id="UP000507470"/>
    </source>
</evidence>
<reference evidence="11 12" key="1">
    <citation type="submission" date="2020-06" db="EMBL/GenBank/DDBJ databases">
        <authorList>
            <person name="Li R."/>
            <person name="Bekaert M."/>
        </authorList>
    </citation>
    <scope>NUCLEOTIDE SEQUENCE [LARGE SCALE GENOMIC DNA]</scope>
    <source>
        <strain evidence="12">wild</strain>
    </source>
</reference>
<dbReference type="PROSITE" id="PS00028">
    <property type="entry name" value="ZINC_FINGER_C2H2_1"/>
    <property type="match status" value="1"/>
</dbReference>
<dbReference type="PROSITE" id="PS50157">
    <property type="entry name" value="ZINC_FINGER_C2H2_2"/>
    <property type="match status" value="1"/>
</dbReference>
<evidence type="ECO:0000313" key="11">
    <source>
        <dbReference type="EMBL" id="CAC5417973.1"/>
    </source>
</evidence>
<dbReference type="GO" id="GO:0016779">
    <property type="term" value="F:nucleotidyltransferase activity"/>
    <property type="evidence" value="ECO:0007669"/>
    <property type="project" value="UniProtKB-KW"/>
</dbReference>
<evidence type="ECO:0000256" key="3">
    <source>
        <dbReference type="ARBA" id="ARBA00022679"/>
    </source>
</evidence>
<evidence type="ECO:0000256" key="1">
    <source>
        <dbReference type="ARBA" id="ARBA00001946"/>
    </source>
</evidence>
<evidence type="ECO:0000256" key="2">
    <source>
        <dbReference type="ARBA" id="ARBA00008307"/>
    </source>
</evidence>
<evidence type="ECO:0000256" key="8">
    <source>
        <dbReference type="ARBA" id="ARBA00022842"/>
    </source>
</evidence>
<keyword evidence="8" id="KW-0460">Magnesium</keyword>
<gene>
    <name evidence="11" type="ORF">MCOR_50442</name>
</gene>
<keyword evidence="9" id="KW-0863">Zinc-finger</keyword>
<organism evidence="11 12">
    <name type="scientific">Mytilus coruscus</name>
    <name type="common">Sea mussel</name>
    <dbReference type="NCBI Taxonomy" id="42192"/>
    <lineage>
        <taxon>Eukaryota</taxon>
        <taxon>Metazoa</taxon>
        <taxon>Spiralia</taxon>
        <taxon>Lophotrochozoa</taxon>
        <taxon>Mollusca</taxon>
        <taxon>Bivalvia</taxon>
        <taxon>Autobranchia</taxon>
        <taxon>Pteriomorphia</taxon>
        <taxon>Mytilida</taxon>
        <taxon>Mytiloidea</taxon>
        <taxon>Mytilidae</taxon>
        <taxon>Mytilinae</taxon>
        <taxon>Mytilus</taxon>
    </lineage>
</organism>
<dbReference type="Pfam" id="PF03281">
    <property type="entry name" value="Mab-21"/>
    <property type="match status" value="1"/>
</dbReference>
<dbReference type="InterPro" id="IPR024810">
    <property type="entry name" value="MAB21L/cGLR"/>
</dbReference>
<evidence type="ECO:0000256" key="6">
    <source>
        <dbReference type="ARBA" id="ARBA00022741"/>
    </source>
</evidence>
<keyword evidence="6" id="KW-0547">Nucleotide-binding</keyword>
<dbReference type="InterPro" id="IPR046906">
    <property type="entry name" value="Mab-21_HhH/H2TH-like"/>
</dbReference>
<comment type="similarity">
    <text evidence="2">Belongs to the mab-21 family.</text>
</comment>
<evidence type="ECO:0000256" key="5">
    <source>
        <dbReference type="ARBA" id="ARBA00022723"/>
    </source>
</evidence>
<feature type="domain" description="C2H2-type" evidence="10">
    <location>
        <begin position="56"/>
        <end position="85"/>
    </location>
</feature>
<comment type="cofactor">
    <cofactor evidence="1">
        <name>Mg(2+)</name>
        <dbReference type="ChEBI" id="CHEBI:18420"/>
    </cofactor>
</comment>
<evidence type="ECO:0000256" key="7">
    <source>
        <dbReference type="ARBA" id="ARBA00022840"/>
    </source>
</evidence>
<name>A0A6J8EDE9_MYTCO</name>
<dbReference type="PANTHER" id="PTHR10656:SF42">
    <property type="entry name" value="CYCLIC GMP-AMP SYNTHASE-LIKE PROTEIN-RELATED"/>
    <property type="match status" value="1"/>
</dbReference>
<dbReference type="GO" id="GO:0005524">
    <property type="term" value="F:ATP binding"/>
    <property type="evidence" value="ECO:0007669"/>
    <property type="project" value="UniProtKB-KW"/>
</dbReference>
<protein>
    <submittedName>
        <fullName evidence="11">KRAB</fullName>
    </submittedName>
</protein>
<dbReference type="InterPro" id="IPR046903">
    <property type="entry name" value="Mab-21-like_nuc_Trfase"/>
</dbReference>
<dbReference type="Proteomes" id="UP000507470">
    <property type="component" value="Unassembled WGS sequence"/>
</dbReference>
<dbReference type="Gene3D" id="3.30.160.60">
    <property type="entry name" value="Classic Zinc Finger"/>
    <property type="match status" value="1"/>
</dbReference>
<dbReference type="OrthoDB" id="6125731at2759"/>
<evidence type="ECO:0000259" key="10">
    <source>
        <dbReference type="PROSITE" id="PS50157"/>
    </source>
</evidence>
<proteinExistence type="inferred from homology"/>
<keyword evidence="7" id="KW-0067">ATP-binding</keyword>
<dbReference type="Gene3D" id="3.30.460.90">
    <property type="match status" value="1"/>
</dbReference>
<accession>A0A6J8EDE9</accession>
<dbReference type="GO" id="GO:0008270">
    <property type="term" value="F:zinc ion binding"/>
    <property type="evidence" value="ECO:0007669"/>
    <property type="project" value="UniProtKB-KW"/>
</dbReference>
<dbReference type="PANTHER" id="PTHR10656">
    <property type="entry name" value="CELL FATE DETERMINING PROTEIN MAB21-RELATED"/>
    <property type="match status" value="1"/>
</dbReference>